<dbReference type="Proteomes" id="UP000016923">
    <property type="component" value="Unassembled WGS sequence"/>
</dbReference>
<dbReference type="EMBL" id="KE148150">
    <property type="protein sequence ID" value="EPE07522.1"/>
    <property type="molecule type" value="Genomic_DNA"/>
</dbReference>
<protein>
    <submittedName>
        <fullName evidence="2">Uncharacterized protein</fullName>
    </submittedName>
</protein>
<organism evidence="2 3">
    <name type="scientific">Ophiostoma piceae (strain UAMH 11346)</name>
    <name type="common">Sap stain fungus</name>
    <dbReference type="NCBI Taxonomy" id="1262450"/>
    <lineage>
        <taxon>Eukaryota</taxon>
        <taxon>Fungi</taxon>
        <taxon>Dikarya</taxon>
        <taxon>Ascomycota</taxon>
        <taxon>Pezizomycotina</taxon>
        <taxon>Sordariomycetes</taxon>
        <taxon>Sordariomycetidae</taxon>
        <taxon>Ophiostomatales</taxon>
        <taxon>Ophiostomataceae</taxon>
        <taxon>Ophiostoma</taxon>
    </lineage>
</organism>
<evidence type="ECO:0000313" key="2">
    <source>
        <dbReference type="EMBL" id="EPE07522.1"/>
    </source>
</evidence>
<evidence type="ECO:0000313" key="3">
    <source>
        <dbReference type="Proteomes" id="UP000016923"/>
    </source>
</evidence>
<name>S3C3Z7_OPHP1</name>
<feature type="region of interest" description="Disordered" evidence="1">
    <location>
        <begin position="1"/>
        <end position="98"/>
    </location>
</feature>
<dbReference type="VEuPathDB" id="FungiDB:F503_00244"/>
<feature type="compositionally biased region" description="Polar residues" evidence="1">
    <location>
        <begin position="24"/>
        <end position="70"/>
    </location>
</feature>
<dbReference type="HOGENOM" id="CLU_860795_0_0_1"/>
<keyword evidence="3" id="KW-1185">Reference proteome</keyword>
<feature type="compositionally biased region" description="Basic and acidic residues" evidence="1">
    <location>
        <begin position="1"/>
        <end position="11"/>
    </location>
</feature>
<dbReference type="AlphaFoldDB" id="S3C3Z7"/>
<sequence length="323" mass="35384">MSFQGEKRRSAETPAHSGKRRHQQSVGGAPSSSRSNGTSLRNNGHAPGNNNTFYQAQTLPAGQTTETTQNSRDRHFNNSVAQRHPSSDSYSSSEDTPVGPMRGVFRYAKEICLDTGLSGEVDASVDLARDSWGHNSTGQDDLYRYQANNTSSSNAATGFVTHPGTLATDSDRSYPYGNTTQNFYHDDGRQQDAHAHVVDQHNHLSGFGLASNGQAHGGLDNVCREYDGSELNQVDINPEELDPDGVGVGSGSGSVYVRQECAVPGRFSGHATSGRRHAREHNCHRIGLENEDPLEVEEKRPDRLSETKRLIHHAEYTLNKNRR</sequence>
<evidence type="ECO:0000256" key="1">
    <source>
        <dbReference type="SAM" id="MobiDB-lite"/>
    </source>
</evidence>
<gene>
    <name evidence="2" type="ORF">F503_00244</name>
</gene>
<proteinExistence type="predicted"/>
<accession>S3C3Z7</accession>
<reference evidence="2 3" key="1">
    <citation type="journal article" date="2013" name="BMC Genomics">
        <title>The genome and transcriptome of the pine saprophyte Ophiostoma piceae, and a comparison with the bark beetle-associated pine pathogen Grosmannia clavigera.</title>
        <authorList>
            <person name="Haridas S."/>
            <person name="Wang Y."/>
            <person name="Lim L."/>
            <person name="Massoumi Alamouti S."/>
            <person name="Jackman S."/>
            <person name="Docking R."/>
            <person name="Robertson G."/>
            <person name="Birol I."/>
            <person name="Bohlmann J."/>
            <person name="Breuil C."/>
        </authorList>
    </citation>
    <scope>NUCLEOTIDE SEQUENCE [LARGE SCALE GENOMIC DNA]</scope>
    <source>
        <strain evidence="2 3">UAMH 11346</strain>
    </source>
</reference>